<dbReference type="EMBL" id="JABFUD020000004">
    <property type="protein sequence ID" value="KAI5081047.1"/>
    <property type="molecule type" value="Genomic_DNA"/>
</dbReference>
<comment type="caution">
    <text evidence="1">The sequence shown here is derived from an EMBL/GenBank/DDBJ whole genome shotgun (WGS) entry which is preliminary data.</text>
</comment>
<reference evidence="1" key="1">
    <citation type="submission" date="2021-01" db="EMBL/GenBank/DDBJ databases">
        <title>Adiantum capillus-veneris genome.</title>
        <authorList>
            <person name="Fang Y."/>
            <person name="Liao Q."/>
        </authorList>
    </citation>
    <scope>NUCLEOTIDE SEQUENCE</scope>
    <source>
        <strain evidence="1">H3</strain>
        <tissue evidence="1">Leaf</tissue>
    </source>
</reference>
<protein>
    <submittedName>
        <fullName evidence="1">Uncharacterized protein</fullName>
    </submittedName>
</protein>
<dbReference type="Proteomes" id="UP000886520">
    <property type="component" value="Chromosome 4"/>
</dbReference>
<organism evidence="1 2">
    <name type="scientific">Adiantum capillus-veneris</name>
    <name type="common">Maidenhair fern</name>
    <dbReference type="NCBI Taxonomy" id="13818"/>
    <lineage>
        <taxon>Eukaryota</taxon>
        <taxon>Viridiplantae</taxon>
        <taxon>Streptophyta</taxon>
        <taxon>Embryophyta</taxon>
        <taxon>Tracheophyta</taxon>
        <taxon>Polypodiopsida</taxon>
        <taxon>Polypodiidae</taxon>
        <taxon>Polypodiales</taxon>
        <taxon>Pteridineae</taxon>
        <taxon>Pteridaceae</taxon>
        <taxon>Vittarioideae</taxon>
        <taxon>Adiantum</taxon>
    </lineage>
</organism>
<sequence length="71" mass="8126">MLKVAHYDVFKKDYIKVFDQLLVQNAVLWTALLAGHAHRMTKRFVVSCFQDRALGPWVPIQIPGFLMAALP</sequence>
<gene>
    <name evidence="1" type="ORF">GOP47_0004230</name>
</gene>
<proteinExistence type="predicted"/>
<evidence type="ECO:0000313" key="2">
    <source>
        <dbReference type="Proteomes" id="UP000886520"/>
    </source>
</evidence>
<keyword evidence="2" id="KW-1185">Reference proteome</keyword>
<accession>A0A9D4V7R5</accession>
<dbReference type="AlphaFoldDB" id="A0A9D4V7R5"/>
<evidence type="ECO:0000313" key="1">
    <source>
        <dbReference type="EMBL" id="KAI5081047.1"/>
    </source>
</evidence>
<name>A0A9D4V7R5_ADICA</name>